<dbReference type="PANTHER" id="PTHR39178:SF1">
    <property type="entry name" value="RIBOSOMAL-PROCESSING CYSTEINE PROTEASE PRP"/>
    <property type="match status" value="1"/>
</dbReference>
<dbReference type="EMBL" id="RHLK01000003">
    <property type="protein sequence ID" value="MVO99672.1"/>
    <property type="molecule type" value="Genomic_DNA"/>
</dbReference>
<evidence type="ECO:0000256" key="6">
    <source>
        <dbReference type="ARBA" id="ARBA00044538"/>
    </source>
</evidence>
<dbReference type="GO" id="GO:0006508">
    <property type="term" value="P:proteolysis"/>
    <property type="evidence" value="ECO:0007669"/>
    <property type="project" value="UniProtKB-KW"/>
</dbReference>
<keyword evidence="4" id="KW-0788">Thiol protease</keyword>
<reference evidence="7 8" key="1">
    <citation type="journal article" date="2019" name="Microorganisms">
        <title>Paenibacillus lutrae sp. nov., A Chitinolytic Species Isolated from A River Otter in Castril Natural Park, Granada, Spain.</title>
        <authorList>
            <person name="Rodriguez M."/>
            <person name="Reina J.C."/>
            <person name="Bejar V."/>
            <person name="Llamas I."/>
        </authorList>
    </citation>
    <scope>NUCLEOTIDE SEQUENCE [LARGE SCALE GENOMIC DNA]</scope>
    <source>
        <strain evidence="7 8">N10</strain>
    </source>
</reference>
<keyword evidence="3" id="KW-0378">Hydrolase</keyword>
<proteinExistence type="inferred from homology"/>
<dbReference type="InterPro" id="IPR036764">
    <property type="entry name" value="Peptidase_Prp_sf"/>
</dbReference>
<evidence type="ECO:0000313" key="8">
    <source>
        <dbReference type="Proteomes" id="UP000490800"/>
    </source>
</evidence>
<accession>A0A7X3FHF7</accession>
<dbReference type="InterPro" id="IPR007422">
    <property type="entry name" value="Peptidase_Prp"/>
</dbReference>
<comment type="caution">
    <text evidence="7">The sequence shown here is derived from an EMBL/GenBank/DDBJ whole genome shotgun (WGS) entry which is preliminary data.</text>
</comment>
<keyword evidence="2 7" id="KW-0645">Protease</keyword>
<protein>
    <recommendedName>
        <fullName evidence="6">Ribosomal processing cysteine protease Prp</fullName>
    </recommendedName>
</protein>
<keyword evidence="1" id="KW-0690">Ribosome biogenesis</keyword>
<dbReference type="CDD" id="cd16332">
    <property type="entry name" value="Prp-like"/>
    <property type="match status" value="1"/>
</dbReference>
<gene>
    <name evidence="7" type="ORF">EDM21_09025</name>
</gene>
<evidence type="ECO:0000256" key="5">
    <source>
        <dbReference type="ARBA" id="ARBA00044503"/>
    </source>
</evidence>
<evidence type="ECO:0000256" key="2">
    <source>
        <dbReference type="ARBA" id="ARBA00022670"/>
    </source>
</evidence>
<evidence type="ECO:0000313" key="7">
    <source>
        <dbReference type="EMBL" id="MVO99672.1"/>
    </source>
</evidence>
<dbReference type="GO" id="GO:0008234">
    <property type="term" value="F:cysteine-type peptidase activity"/>
    <property type="evidence" value="ECO:0007669"/>
    <property type="project" value="UniProtKB-KW"/>
</dbReference>
<comment type="similarity">
    <text evidence="5">Belongs to the Prp family.</text>
</comment>
<keyword evidence="8" id="KW-1185">Reference proteome</keyword>
<dbReference type="SUPFAM" id="SSF118010">
    <property type="entry name" value="TM1457-like"/>
    <property type="match status" value="1"/>
</dbReference>
<dbReference type="Pfam" id="PF04327">
    <property type="entry name" value="Peptidase_Prp"/>
    <property type="match status" value="1"/>
</dbReference>
<dbReference type="AlphaFoldDB" id="A0A7X3FHF7"/>
<evidence type="ECO:0000256" key="3">
    <source>
        <dbReference type="ARBA" id="ARBA00022801"/>
    </source>
</evidence>
<dbReference type="Gene3D" id="3.30.70.1490">
    <property type="entry name" value="Cysteine protease Prp"/>
    <property type="match status" value="1"/>
</dbReference>
<dbReference type="Proteomes" id="UP000490800">
    <property type="component" value="Unassembled WGS sequence"/>
</dbReference>
<dbReference type="RefSeq" id="WP_157334759.1">
    <property type="nucleotide sequence ID" value="NZ_RHLK01000003.1"/>
</dbReference>
<sequence length="115" mass="12496">MIHVTICRRSQEDQAIEAYQVEGHAEFDVPGKDLVCAAVSAITVGTVNSVESLTGVVAGTEMEKGWLDVILPLDLKPESMAQVQLILESMIVMLQTIAVNYSEYIAIHTTYNEGG</sequence>
<dbReference type="GO" id="GO:0042254">
    <property type="term" value="P:ribosome biogenesis"/>
    <property type="evidence" value="ECO:0007669"/>
    <property type="project" value="UniProtKB-KW"/>
</dbReference>
<dbReference type="PANTHER" id="PTHR39178">
    <property type="entry name" value="HYPOTHETICAL RIBOSOME-ASSOCIATED PROTEIN"/>
    <property type="match status" value="1"/>
</dbReference>
<evidence type="ECO:0000256" key="1">
    <source>
        <dbReference type="ARBA" id="ARBA00022517"/>
    </source>
</evidence>
<organism evidence="7 8">
    <name type="scientific">Paenibacillus lutrae</name>
    <dbReference type="NCBI Taxonomy" id="2078573"/>
    <lineage>
        <taxon>Bacteria</taxon>
        <taxon>Bacillati</taxon>
        <taxon>Bacillota</taxon>
        <taxon>Bacilli</taxon>
        <taxon>Bacillales</taxon>
        <taxon>Paenibacillaceae</taxon>
        <taxon>Paenibacillus</taxon>
    </lineage>
</organism>
<name>A0A7X3FHF7_9BACL</name>
<dbReference type="OrthoDB" id="48998at2"/>
<evidence type="ECO:0000256" key="4">
    <source>
        <dbReference type="ARBA" id="ARBA00022807"/>
    </source>
</evidence>